<protein>
    <submittedName>
        <fullName evidence="1">HAD-IIB family hydrolase</fullName>
    </submittedName>
</protein>
<gene>
    <name evidence="1" type="ORF">ACFSR0_00880</name>
</gene>
<keyword evidence="1" id="KW-0378">Hydrolase</keyword>
<accession>A0ABW5TGN5</accession>
<dbReference type="RefSeq" id="WP_379978965.1">
    <property type="nucleotide sequence ID" value="NZ_JBHUMO010000004.1"/>
</dbReference>
<reference evidence="2" key="1">
    <citation type="journal article" date="2019" name="Int. J. Syst. Evol. Microbiol.">
        <title>The Global Catalogue of Microorganisms (GCM) 10K type strain sequencing project: providing services to taxonomists for standard genome sequencing and annotation.</title>
        <authorList>
            <consortium name="The Broad Institute Genomics Platform"/>
            <consortium name="The Broad Institute Genome Sequencing Center for Infectious Disease"/>
            <person name="Wu L."/>
            <person name="Ma J."/>
        </authorList>
    </citation>
    <scope>NUCLEOTIDE SEQUENCE [LARGE SCALE GENOMIC DNA]</scope>
    <source>
        <strain evidence="2">TISTR 932</strain>
    </source>
</reference>
<dbReference type="InterPro" id="IPR006379">
    <property type="entry name" value="HAD-SF_hydro_IIB"/>
</dbReference>
<dbReference type="NCBIfam" id="TIGR01484">
    <property type="entry name" value="HAD-SF-IIB"/>
    <property type="match status" value="1"/>
</dbReference>
<dbReference type="SUPFAM" id="SSF56784">
    <property type="entry name" value="HAD-like"/>
    <property type="match status" value="1"/>
</dbReference>
<comment type="caution">
    <text evidence="1">The sequence shown here is derived from an EMBL/GenBank/DDBJ whole genome shotgun (WGS) entry which is preliminary data.</text>
</comment>
<dbReference type="Proteomes" id="UP001597427">
    <property type="component" value="Unassembled WGS sequence"/>
</dbReference>
<keyword evidence="2" id="KW-1185">Reference proteome</keyword>
<dbReference type="PANTHER" id="PTHR10000:SF25">
    <property type="entry name" value="PHOSPHATASE YKRA-RELATED"/>
    <property type="match status" value="1"/>
</dbReference>
<name>A0ABW5TGN5_9ENTE</name>
<dbReference type="EMBL" id="JBHUMO010000004">
    <property type="protein sequence ID" value="MFD2727994.1"/>
    <property type="molecule type" value="Genomic_DNA"/>
</dbReference>
<evidence type="ECO:0000313" key="1">
    <source>
        <dbReference type="EMBL" id="MFD2727994.1"/>
    </source>
</evidence>
<dbReference type="PANTHER" id="PTHR10000">
    <property type="entry name" value="PHOSPHOSERINE PHOSPHATASE"/>
    <property type="match status" value="1"/>
</dbReference>
<dbReference type="Gene3D" id="3.30.1240.10">
    <property type="match status" value="1"/>
</dbReference>
<proteinExistence type="predicted"/>
<dbReference type="Gene3D" id="3.40.50.1000">
    <property type="entry name" value="HAD superfamily/HAD-like"/>
    <property type="match status" value="1"/>
</dbReference>
<dbReference type="GO" id="GO:0016787">
    <property type="term" value="F:hydrolase activity"/>
    <property type="evidence" value="ECO:0007669"/>
    <property type="project" value="UniProtKB-KW"/>
</dbReference>
<dbReference type="InterPro" id="IPR036412">
    <property type="entry name" value="HAD-like_sf"/>
</dbReference>
<sequence length="257" mass="28830">MNKKYFFFDIDGTLTDRQTNQIVPSAQLALNQLQEKGHFVAIATGRAHYKAVPLMKTLGIDNMVCAGGGAIVINGQLRENRSLDLTKAKQIYREAQAAGIGALLALDDSINVYAANDLFREQVGERKEPTNYIINPTLAIDDVPAIYKMYFAIPQHSKQTLPSQDSLDNLYYVPDYLMYQFDDKNLGILHMMKQLQAPIKDVVVFGDDVNDLVMFDPRWTSIAMGNGVQELKDKATFVTKANIDDGIYYACQTFGWI</sequence>
<dbReference type="Pfam" id="PF08282">
    <property type="entry name" value="Hydrolase_3"/>
    <property type="match status" value="1"/>
</dbReference>
<dbReference type="InterPro" id="IPR023214">
    <property type="entry name" value="HAD_sf"/>
</dbReference>
<evidence type="ECO:0000313" key="2">
    <source>
        <dbReference type="Proteomes" id="UP001597427"/>
    </source>
</evidence>
<organism evidence="1 2">
    <name type="scientific">Enterococcus camelliae</name>
    <dbReference type="NCBI Taxonomy" id="453959"/>
    <lineage>
        <taxon>Bacteria</taxon>
        <taxon>Bacillati</taxon>
        <taxon>Bacillota</taxon>
        <taxon>Bacilli</taxon>
        <taxon>Lactobacillales</taxon>
        <taxon>Enterococcaceae</taxon>
        <taxon>Enterococcus</taxon>
    </lineage>
</organism>